<evidence type="ECO:0000313" key="3">
    <source>
        <dbReference type="Proteomes" id="UP000652231"/>
    </source>
</evidence>
<evidence type="ECO:0000259" key="1">
    <source>
        <dbReference type="Pfam" id="PF12867"/>
    </source>
</evidence>
<reference evidence="2" key="1">
    <citation type="journal article" date="2014" name="Int. J. Syst. Evol. Microbiol.">
        <title>Complete genome sequence of Corynebacterium casei LMG S-19264T (=DSM 44701T), isolated from a smear-ripened cheese.</title>
        <authorList>
            <consortium name="US DOE Joint Genome Institute (JGI-PGF)"/>
            <person name="Walter F."/>
            <person name="Albersmeier A."/>
            <person name="Kalinowski J."/>
            <person name="Ruckert C."/>
        </authorList>
    </citation>
    <scope>NUCLEOTIDE SEQUENCE</scope>
    <source>
        <strain evidence="2">CGMCC 1.12924</strain>
    </source>
</reference>
<feature type="domain" description="DinB-like" evidence="1">
    <location>
        <begin position="33"/>
        <end position="167"/>
    </location>
</feature>
<keyword evidence="3" id="KW-1185">Reference proteome</keyword>
<dbReference type="Pfam" id="PF12867">
    <property type="entry name" value="DinB_2"/>
    <property type="match status" value="1"/>
</dbReference>
<dbReference type="RefSeq" id="WP_229741411.1">
    <property type="nucleotide sequence ID" value="NZ_BMGK01000006.1"/>
</dbReference>
<reference evidence="2" key="2">
    <citation type="submission" date="2020-09" db="EMBL/GenBank/DDBJ databases">
        <authorList>
            <person name="Sun Q."/>
            <person name="Zhou Y."/>
        </authorList>
    </citation>
    <scope>NUCLEOTIDE SEQUENCE</scope>
    <source>
        <strain evidence="2">CGMCC 1.12924</strain>
    </source>
</reference>
<dbReference type="SUPFAM" id="SSF109854">
    <property type="entry name" value="DinB/YfiT-like putative metalloenzymes"/>
    <property type="match status" value="1"/>
</dbReference>
<gene>
    <name evidence="2" type="ORF">GCM10011312_17660</name>
</gene>
<dbReference type="InterPro" id="IPR034660">
    <property type="entry name" value="DinB/YfiT-like"/>
</dbReference>
<dbReference type="InterPro" id="IPR024775">
    <property type="entry name" value="DinB-like"/>
</dbReference>
<protein>
    <submittedName>
        <fullName evidence="2">DNA damage-inducible protein DinB</fullName>
    </submittedName>
</protein>
<name>A0A8J2VB35_9FLAO</name>
<dbReference type="EMBL" id="BMGK01000006">
    <property type="protein sequence ID" value="GGD94389.1"/>
    <property type="molecule type" value="Genomic_DNA"/>
</dbReference>
<sequence length="175" mass="20245">MILKSDISKNEYASFYGGYIYLVKSDVTVVEALNQSFSLVLEYFENLSEENANFRYAQDKWSLKEMLLHCIDTERIMVYRALRFSRNDTTELPGFDQDIYVLESEASKKNIAQLIEEYKSVRNATLSLFKGFSTEQLKRSGIANGKRMSVRALGFVISGHELHHLNICKERYISN</sequence>
<dbReference type="Gene3D" id="1.20.120.450">
    <property type="entry name" value="dinb family like domain"/>
    <property type="match status" value="1"/>
</dbReference>
<dbReference type="Proteomes" id="UP000652231">
    <property type="component" value="Unassembled WGS sequence"/>
</dbReference>
<evidence type="ECO:0000313" key="2">
    <source>
        <dbReference type="EMBL" id="GGD94389.1"/>
    </source>
</evidence>
<proteinExistence type="predicted"/>
<organism evidence="2 3">
    <name type="scientific">Planktosalinus lacus</name>
    <dbReference type="NCBI Taxonomy" id="1526573"/>
    <lineage>
        <taxon>Bacteria</taxon>
        <taxon>Pseudomonadati</taxon>
        <taxon>Bacteroidota</taxon>
        <taxon>Flavobacteriia</taxon>
        <taxon>Flavobacteriales</taxon>
        <taxon>Flavobacteriaceae</taxon>
        <taxon>Planktosalinus</taxon>
    </lineage>
</organism>
<comment type="caution">
    <text evidence="2">The sequence shown here is derived from an EMBL/GenBank/DDBJ whole genome shotgun (WGS) entry which is preliminary data.</text>
</comment>
<dbReference type="AlphaFoldDB" id="A0A8J2VB35"/>
<accession>A0A8J2VB35</accession>